<dbReference type="InterPro" id="IPR034577">
    <property type="entry name" value="NIMIN-2"/>
</dbReference>
<accession>A0AAP0GV76</accession>
<proteinExistence type="predicted"/>
<dbReference type="AlphaFoldDB" id="A0AAP0GV76"/>
<dbReference type="PANTHER" id="PTHR35735:SF5">
    <property type="entry name" value="PROTEIN NIM1-INTERACTING 2"/>
    <property type="match status" value="1"/>
</dbReference>
<keyword evidence="3" id="KW-1185">Reference proteome</keyword>
<organism evidence="2 3">
    <name type="scientific">Deinandra increscens subsp. villosa</name>
    <dbReference type="NCBI Taxonomy" id="3103831"/>
    <lineage>
        <taxon>Eukaryota</taxon>
        <taxon>Viridiplantae</taxon>
        <taxon>Streptophyta</taxon>
        <taxon>Embryophyta</taxon>
        <taxon>Tracheophyta</taxon>
        <taxon>Spermatophyta</taxon>
        <taxon>Magnoliopsida</taxon>
        <taxon>eudicotyledons</taxon>
        <taxon>Gunneridae</taxon>
        <taxon>Pentapetalae</taxon>
        <taxon>asterids</taxon>
        <taxon>campanulids</taxon>
        <taxon>Asterales</taxon>
        <taxon>Asteraceae</taxon>
        <taxon>Asteroideae</taxon>
        <taxon>Heliantheae alliance</taxon>
        <taxon>Madieae</taxon>
        <taxon>Madiinae</taxon>
        <taxon>Deinandra</taxon>
    </lineage>
</organism>
<feature type="region of interest" description="Disordered" evidence="1">
    <location>
        <begin position="1"/>
        <end position="41"/>
    </location>
</feature>
<feature type="compositionally biased region" description="Basic and acidic residues" evidence="1">
    <location>
        <begin position="17"/>
        <end position="27"/>
    </location>
</feature>
<sequence length="103" mass="11447">MGRDKRKRSTAEEDGGGGDRKKERETKESDDDPVVVPPPTDDEVEEFFAILRRMREAVKYFEKRKGGVKLLDPSREVDGGEVSGKKRTGVAVLDLNGVPDEGE</sequence>
<comment type="caution">
    <text evidence="2">The sequence shown here is derived from an EMBL/GenBank/DDBJ whole genome shotgun (WGS) entry which is preliminary data.</text>
</comment>
<evidence type="ECO:0000313" key="2">
    <source>
        <dbReference type="EMBL" id="KAK9063016.1"/>
    </source>
</evidence>
<name>A0AAP0GV76_9ASTR</name>
<reference evidence="2 3" key="1">
    <citation type="submission" date="2024-04" db="EMBL/GenBank/DDBJ databases">
        <title>The reference genome of an endangered Asteraceae, Deinandra increscens subsp. villosa, native to the Central Coast of California.</title>
        <authorList>
            <person name="Guilliams M."/>
            <person name="Hasenstab-Lehman K."/>
            <person name="Meyer R."/>
            <person name="Mcevoy S."/>
        </authorList>
    </citation>
    <scope>NUCLEOTIDE SEQUENCE [LARGE SCALE GENOMIC DNA]</scope>
    <source>
        <tissue evidence="2">Leaf</tissue>
    </source>
</reference>
<protein>
    <submittedName>
        <fullName evidence="2">Uncharacterized protein</fullName>
    </submittedName>
</protein>
<dbReference type="EMBL" id="JBCNJP010000018">
    <property type="protein sequence ID" value="KAK9063016.1"/>
    <property type="molecule type" value="Genomic_DNA"/>
</dbReference>
<dbReference type="Proteomes" id="UP001408789">
    <property type="component" value="Unassembled WGS sequence"/>
</dbReference>
<gene>
    <name evidence="2" type="ORF">SSX86_016886</name>
</gene>
<evidence type="ECO:0000256" key="1">
    <source>
        <dbReference type="SAM" id="MobiDB-lite"/>
    </source>
</evidence>
<evidence type="ECO:0000313" key="3">
    <source>
        <dbReference type="Proteomes" id="UP001408789"/>
    </source>
</evidence>
<dbReference type="PANTHER" id="PTHR35735">
    <property type="entry name" value="PROTEIN NIM1-INTERACTING 2"/>
    <property type="match status" value="1"/>
</dbReference>
<dbReference type="GO" id="GO:0010112">
    <property type="term" value="P:regulation of systemic acquired resistance"/>
    <property type="evidence" value="ECO:0007669"/>
    <property type="project" value="InterPro"/>
</dbReference>